<dbReference type="GeneID" id="54334141"/>
<dbReference type="Proteomes" id="UP000324241">
    <property type="component" value="Unassembled WGS sequence"/>
</dbReference>
<protein>
    <recommendedName>
        <fullName evidence="3">F-box domain-containing protein</fullName>
    </recommendedName>
</protein>
<evidence type="ECO:0000313" key="2">
    <source>
        <dbReference type="Proteomes" id="UP000324241"/>
    </source>
</evidence>
<comment type="caution">
    <text evidence="1">The sequence shown here is derived from an EMBL/GenBank/DDBJ whole genome shotgun (WGS) entry which is preliminary data.</text>
</comment>
<dbReference type="VEuPathDB" id="FungiDB:EYZ11_007184"/>
<gene>
    <name evidence="1" type="ORF">ATNIH1004_011440</name>
</gene>
<proteinExistence type="predicted"/>
<organism evidence="1 2">
    <name type="scientific">Aspergillus tanneri</name>
    <dbReference type="NCBI Taxonomy" id="1220188"/>
    <lineage>
        <taxon>Eukaryota</taxon>
        <taxon>Fungi</taxon>
        <taxon>Dikarya</taxon>
        <taxon>Ascomycota</taxon>
        <taxon>Pezizomycotina</taxon>
        <taxon>Eurotiomycetes</taxon>
        <taxon>Eurotiomycetidae</taxon>
        <taxon>Eurotiales</taxon>
        <taxon>Aspergillaceae</taxon>
        <taxon>Aspergillus</taxon>
        <taxon>Aspergillus subgen. Circumdati</taxon>
    </lineage>
</organism>
<dbReference type="RefSeq" id="XP_033421857.1">
    <property type="nucleotide sequence ID" value="XM_033576002.1"/>
</dbReference>
<dbReference type="AlphaFoldDB" id="A0A5M9M630"/>
<reference evidence="1 2" key="1">
    <citation type="submission" date="2019-08" db="EMBL/GenBank/DDBJ databases">
        <title>The genome sequence of a newly discovered highly antifungal drug resistant Aspergillus species, Aspergillus tanneri NIH 1004.</title>
        <authorList>
            <person name="Mounaud S."/>
            <person name="Singh I."/>
            <person name="Joardar V."/>
            <person name="Pakala S."/>
            <person name="Pakala S."/>
            <person name="Venepally P."/>
            <person name="Chung J.K."/>
            <person name="Losada L."/>
            <person name="Nierman W.C."/>
        </authorList>
    </citation>
    <scope>NUCLEOTIDE SEQUENCE [LARGE SCALE GENOMIC DNA]</scope>
    <source>
        <strain evidence="1 2">NIH1004</strain>
    </source>
</reference>
<sequence length="496" mass="57439">MEKTVSLPAKVVQLIITLIRDAPLLQKPRSPFGNRATKPAKLAPYAVVSRQWQAIVERLIWQHITVSGKGSLDQLKVFTSGGDSWRRARAGYIRRILWSPEITNRRDLLLHAEKTQGLLPYWYLRRCRSSILELFELLDAWKDRRASSIELSLWLSNSDYLDVGDNDGDIKQEEWKSLSISRLWQKGQVPNLLHLAEDDMQNIPASPYITCFRLHEARDSTVRPSAFFRLLSCFPYVKHVSGGEGRFVPRGALQALADQRQEVIDHLSLVPGSVEIFTYSVSAQREISLNPACYAANYLSLHGLDDFSIAFRTFSTRLRELHLEGVRISSALFWPVAEEEVNNVKSIYWPNLEVLTVLEAPPYTADGKWILDYNPNKDWEGDLDKDSFEPWHYDREYYALRGLIKSHDVDRLYESMGLAVRRMLRLRKLRFSFRGEIGERGSHEYLEFRRDLTTGKAALKISTEWEYRMAEKVLSTWGLKGEKAKEFRERWSVLLD</sequence>
<evidence type="ECO:0008006" key="3">
    <source>
        <dbReference type="Google" id="ProtNLM"/>
    </source>
</evidence>
<accession>A0A5M9M630</accession>
<name>A0A5M9M630_9EURO</name>
<dbReference type="EMBL" id="QUQM01000008">
    <property type="protein sequence ID" value="KAA8642495.1"/>
    <property type="molecule type" value="Genomic_DNA"/>
</dbReference>
<dbReference type="OrthoDB" id="4802432at2759"/>
<dbReference type="VEuPathDB" id="FungiDB:EYZ11_007190"/>
<evidence type="ECO:0000313" key="1">
    <source>
        <dbReference type="EMBL" id="KAA8642495.1"/>
    </source>
</evidence>